<name>A0ABW8AUE0_9ACTN</name>
<feature type="domain" description="O-antigen ligase-related" evidence="7">
    <location>
        <begin position="265"/>
        <end position="394"/>
    </location>
</feature>
<protein>
    <submittedName>
        <fullName evidence="8">O-antigen ligase family protein</fullName>
    </submittedName>
</protein>
<comment type="caution">
    <text evidence="8">The sequence shown here is derived from an EMBL/GenBank/DDBJ whole genome shotgun (WGS) entry which is preliminary data.</text>
</comment>
<feature type="transmembrane region" description="Helical" evidence="6">
    <location>
        <begin position="185"/>
        <end position="206"/>
    </location>
</feature>
<feature type="transmembrane region" description="Helical" evidence="6">
    <location>
        <begin position="105"/>
        <end position="125"/>
    </location>
</feature>
<feature type="compositionally biased region" description="Basic and acidic residues" evidence="5">
    <location>
        <begin position="460"/>
        <end position="469"/>
    </location>
</feature>
<evidence type="ECO:0000313" key="9">
    <source>
        <dbReference type="Proteomes" id="UP001612915"/>
    </source>
</evidence>
<dbReference type="InterPro" id="IPR051533">
    <property type="entry name" value="WaaL-like"/>
</dbReference>
<dbReference type="PANTHER" id="PTHR37422:SF13">
    <property type="entry name" value="LIPOPOLYSACCHARIDE BIOSYNTHESIS PROTEIN PA4999-RELATED"/>
    <property type="match status" value="1"/>
</dbReference>
<dbReference type="EMBL" id="JBITLV010000008">
    <property type="protein sequence ID" value="MFI7589613.1"/>
    <property type="molecule type" value="Genomic_DNA"/>
</dbReference>
<keyword evidence="9" id="KW-1185">Reference proteome</keyword>
<dbReference type="Pfam" id="PF04932">
    <property type="entry name" value="Wzy_C"/>
    <property type="match status" value="1"/>
</dbReference>
<feature type="transmembrane region" description="Helical" evidence="6">
    <location>
        <begin position="439"/>
        <end position="458"/>
    </location>
</feature>
<organism evidence="8 9">
    <name type="scientific">Spongisporangium articulatum</name>
    <dbReference type="NCBI Taxonomy" id="3362603"/>
    <lineage>
        <taxon>Bacteria</taxon>
        <taxon>Bacillati</taxon>
        <taxon>Actinomycetota</taxon>
        <taxon>Actinomycetes</taxon>
        <taxon>Kineosporiales</taxon>
        <taxon>Kineosporiaceae</taxon>
        <taxon>Spongisporangium</taxon>
    </lineage>
</organism>
<feature type="transmembrane region" description="Helical" evidence="6">
    <location>
        <begin position="282"/>
        <end position="298"/>
    </location>
</feature>
<keyword evidence="3 6" id="KW-1133">Transmembrane helix</keyword>
<evidence type="ECO:0000256" key="2">
    <source>
        <dbReference type="ARBA" id="ARBA00022692"/>
    </source>
</evidence>
<dbReference type="InterPro" id="IPR007016">
    <property type="entry name" value="O-antigen_ligase-rel_domated"/>
</dbReference>
<evidence type="ECO:0000256" key="4">
    <source>
        <dbReference type="ARBA" id="ARBA00023136"/>
    </source>
</evidence>
<dbReference type="PANTHER" id="PTHR37422">
    <property type="entry name" value="TEICHURONIC ACID BIOSYNTHESIS PROTEIN TUAE"/>
    <property type="match status" value="1"/>
</dbReference>
<sequence>MPPTRTSPDAAARPRGGFRGRGGVPTAWAARFEAAAAADGLSPAVPGPSSPPGVAAPAATLDERFGVVAVAFLVWASVILVALAQSFTAPKYRQFITDEVPLSRLASLTNSGVSGLLLVLLIVLAVRRLPHLPNDRYGALLALLLPWFWQVGRDQFVGTHLKTGGLVYPLLVFVFWALRPPVRHLAFLGYLVAFTAVVSIAMGLLTPSRGILLHVAGDAVTPDKQILPWGILIGPLSDGNPLGQFLALGAPAVLLIPRRWVRLLGLAAVAFAVLWTSNRSSLIALFVGAALVLALRRLPSPPRRYLVATAVGACLVLMAYLPFTVASDGEFTNRGYIWRMSLEHWREHVWTGLGSQWYSRSAQYADAIGSTAYHGHNQVVQALVLGGVINAVLLLFMVVTLTRVAARWAAEYRVWTPAALMIMVVISSCFEVTMSIVKLSALLPVVLLPMIWFTFGSAGEDERTDERSPGRGRTTGPPAPWLASPTWVVEQRTGGADGPDVTDEDLWEDGGWRANSARRVGAR</sequence>
<feature type="transmembrane region" description="Helical" evidence="6">
    <location>
        <begin position="305"/>
        <end position="323"/>
    </location>
</feature>
<feature type="transmembrane region" description="Helical" evidence="6">
    <location>
        <begin position="159"/>
        <end position="178"/>
    </location>
</feature>
<reference evidence="8 9" key="1">
    <citation type="submission" date="2024-10" db="EMBL/GenBank/DDBJ databases">
        <title>The Natural Products Discovery Center: Release of the First 8490 Sequenced Strains for Exploring Actinobacteria Biosynthetic Diversity.</title>
        <authorList>
            <person name="Kalkreuter E."/>
            <person name="Kautsar S.A."/>
            <person name="Yang D."/>
            <person name="Bader C.D."/>
            <person name="Teijaro C.N."/>
            <person name="Fluegel L."/>
            <person name="Davis C.M."/>
            <person name="Simpson J.R."/>
            <person name="Lauterbach L."/>
            <person name="Steele A.D."/>
            <person name="Gui C."/>
            <person name="Meng S."/>
            <person name="Li G."/>
            <person name="Viehrig K."/>
            <person name="Ye F."/>
            <person name="Su P."/>
            <person name="Kiefer A.F."/>
            <person name="Nichols A."/>
            <person name="Cepeda A.J."/>
            <person name="Yan W."/>
            <person name="Fan B."/>
            <person name="Jiang Y."/>
            <person name="Adhikari A."/>
            <person name="Zheng C.-J."/>
            <person name="Schuster L."/>
            <person name="Cowan T.M."/>
            <person name="Smanski M.J."/>
            <person name="Chevrette M.G."/>
            <person name="De Carvalho L.P.S."/>
            <person name="Shen B."/>
        </authorList>
    </citation>
    <scope>NUCLEOTIDE SEQUENCE [LARGE SCALE GENOMIC DNA]</scope>
    <source>
        <strain evidence="8 9">NPDC049639</strain>
    </source>
</reference>
<feature type="region of interest" description="Disordered" evidence="5">
    <location>
        <begin position="460"/>
        <end position="485"/>
    </location>
</feature>
<comment type="subcellular location">
    <subcellularLocation>
        <location evidence="1">Membrane</location>
        <topology evidence="1">Multi-pass membrane protein</topology>
    </subcellularLocation>
</comment>
<feature type="transmembrane region" description="Helical" evidence="6">
    <location>
        <begin position="65"/>
        <end position="85"/>
    </location>
</feature>
<feature type="transmembrane region" description="Helical" evidence="6">
    <location>
        <begin position="414"/>
        <end position="433"/>
    </location>
</feature>
<feature type="region of interest" description="Disordered" evidence="5">
    <location>
        <begin position="1"/>
        <end position="24"/>
    </location>
</feature>
<evidence type="ECO:0000259" key="7">
    <source>
        <dbReference type="Pfam" id="PF04932"/>
    </source>
</evidence>
<evidence type="ECO:0000313" key="8">
    <source>
        <dbReference type="EMBL" id="MFI7589613.1"/>
    </source>
</evidence>
<evidence type="ECO:0000256" key="5">
    <source>
        <dbReference type="SAM" id="MobiDB-lite"/>
    </source>
</evidence>
<dbReference type="RefSeq" id="WP_398284216.1">
    <property type="nucleotide sequence ID" value="NZ_JBITLV010000008.1"/>
</dbReference>
<accession>A0ABW8AUE0</accession>
<feature type="transmembrane region" description="Helical" evidence="6">
    <location>
        <begin position="137"/>
        <end position="153"/>
    </location>
</feature>
<proteinExistence type="predicted"/>
<gene>
    <name evidence="8" type="ORF">ACIB24_21305</name>
</gene>
<keyword evidence="2 6" id="KW-0812">Transmembrane</keyword>
<dbReference type="GO" id="GO:0016874">
    <property type="term" value="F:ligase activity"/>
    <property type="evidence" value="ECO:0007669"/>
    <property type="project" value="UniProtKB-KW"/>
</dbReference>
<keyword evidence="4 6" id="KW-0472">Membrane</keyword>
<evidence type="ECO:0000256" key="3">
    <source>
        <dbReference type="ARBA" id="ARBA00022989"/>
    </source>
</evidence>
<keyword evidence="8" id="KW-0436">Ligase</keyword>
<evidence type="ECO:0000256" key="1">
    <source>
        <dbReference type="ARBA" id="ARBA00004141"/>
    </source>
</evidence>
<dbReference type="Proteomes" id="UP001612915">
    <property type="component" value="Unassembled WGS sequence"/>
</dbReference>
<feature type="transmembrane region" description="Helical" evidence="6">
    <location>
        <begin position="379"/>
        <end position="402"/>
    </location>
</feature>
<evidence type="ECO:0000256" key="6">
    <source>
        <dbReference type="SAM" id="Phobius"/>
    </source>
</evidence>